<proteinExistence type="inferred from homology"/>
<keyword evidence="10" id="KW-0813">Transport</keyword>
<comment type="subcellular location">
    <subcellularLocation>
        <location evidence="1 10">Cell membrane</location>
        <topology evidence="1 10">Multi-pass membrane protein</topology>
    </subcellularLocation>
</comment>
<evidence type="ECO:0000256" key="10">
    <source>
        <dbReference type="HAMAP-Rule" id="MF_00454"/>
    </source>
</evidence>
<protein>
    <recommendedName>
        <fullName evidence="10">Fluoride-specific ion channel FluC</fullName>
    </recommendedName>
</protein>
<dbReference type="Pfam" id="PF02537">
    <property type="entry name" value="CRCB"/>
    <property type="match status" value="1"/>
</dbReference>
<gene>
    <name evidence="10" type="primary">fluC</name>
    <name evidence="10" type="synonym">crcB</name>
    <name evidence="11" type="ORF">SAMN06265355_101317</name>
</gene>
<keyword evidence="10" id="KW-0406">Ion transport</keyword>
<comment type="activity regulation">
    <text evidence="10">Na(+) is not transported, but it plays an essential structural role and its presence is essential for fluoride channel function.</text>
</comment>
<evidence type="ECO:0000256" key="4">
    <source>
        <dbReference type="ARBA" id="ARBA00022989"/>
    </source>
</evidence>
<keyword evidence="10" id="KW-0479">Metal-binding</keyword>
<feature type="transmembrane region" description="Helical" evidence="10">
    <location>
        <begin position="102"/>
        <end position="122"/>
    </location>
</feature>
<evidence type="ECO:0000256" key="7">
    <source>
        <dbReference type="ARBA" id="ARBA00035120"/>
    </source>
</evidence>
<evidence type="ECO:0000256" key="3">
    <source>
        <dbReference type="ARBA" id="ARBA00022692"/>
    </source>
</evidence>
<feature type="binding site" evidence="10">
    <location>
        <position position="113"/>
    </location>
    <ligand>
        <name>Na(+)</name>
        <dbReference type="ChEBI" id="CHEBI:29101"/>
        <note>structural</note>
    </ligand>
</feature>
<keyword evidence="10" id="KW-0915">Sodium</keyword>
<evidence type="ECO:0000256" key="9">
    <source>
        <dbReference type="ARBA" id="ARBA00049940"/>
    </source>
</evidence>
<evidence type="ECO:0000256" key="5">
    <source>
        <dbReference type="ARBA" id="ARBA00023136"/>
    </source>
</evidence>
<evidence type="ECO:0000313" key="11">
    <source>
        <dbReference type="EMBL" id="SNR24585.1"/>
    </source>
</evidence>
<dbReference type="GO" id="GO:0140114">
    <property type="term" value="P:cellular detoxification of fluoride"/>
    <property type="evidence" value="ECO:0007669"/>
    <property type="project" value="UniProtKB-UniRule"/>
</dbReference>
<reference evidence="12" key="1">
    <citation type="submission" date="2017-06" db="EMBL/GenBank/DDBJ databases">
        <authorList>
            <person name="Varghese N."/>
            <person name="Submissions S."/>
        </authorList>
    </citation>
    <scope>NUCLEOTIDE SEQUENCE [LARGE SCALE GENOMIC DNA]</scope>
    <source>
        <strain evidence="12">DSM 44485</strain>
    </source>
</reference>
<dbReference type="PANTHER" id="PTHR28259:SF1">
    <property type="entry name" value="FLUORIDE EXPORT PROTEIN 1-RELATED"/>
    <property type="match status" value="1"/>
</dbReference>
<comment type="similarity">
    <text evidence="7 10">Belongs to the fluoride channel Fluc/FEX (TC 1.A.43) family.</text>
</comment>
<evidence type="ECO:0000256" key="2">
    <source>
        <dbReference type="ARBA" id="ARBA00022475"/>
    </source>
</evidence>
<evidence type="ECO:0000256" key="8">
    <source>
        <dbReference type="ARBA" id="ARBA00035585"/>
    </source>
</evidence>
<organism evidence="11 12">
    <name type="scientific">Actinomadura mexicana</name>
    <dbReference type="NCBI Taxonomy" id="134959"/>
    <lineage>
        <taxon>Bacteria</taxon>
        <taxon>Bacillati</taxon>
        <taxon>Actinomycetota</taxon>
        <taxon>Actinomycetes</taxon>
        <taxon>Streptosporangiales</taxon>
        <taxon>Thermomonosporaceae</taxon>
        <taxon>Actinomadura</taxon>
    </lineage>
</organism>
<sequence length="175" mass="18176">MTPAVGNGGRPGRHLLHREAAEATVLDRRGRGRVRHPGIKPRALLDVAIGGAVGALARDLLIKAMPGAEHGFPWGTLLVNMLGCLFIGILTTYLLKGRPHPVARPLLVTGYLGGFTTFSHLIDGVHALGRAGSWDQSIVYAVVSVVGGWIAVAAGLWGGGLLPYRSAGPEGGAPT</sequence>
<dbReference type="InterPro" id="IPR003691">
    <property type="entry name" value="FluC"/>
</dbReference>
<accession>A0A238UR57</accession>
<comment type="catalytic activity">
    <reaction evidence="8">
        <text>fluoride(in) = fluoride(out)</text>
        <dbReference type="Rhea" id="RHEA:76159"/>
        <dbReference type="ChEBI" id="CHEBI:17051"/>
    </reaction>
    <physiologicalReaction direction="left-to-right" evidence="8">
        <dbReference type="Rhea" id="RHEA:76160"/>
    </physiologicalReaction>
</comment>
<keyword evidence="4 10" id="KW-1133">Transmembrane helix</keyword>
<keyword evidence="5 10" id="KW-0472">Membrane</keyword>
<keyword evidence="2 10" id="KW-1003">Cell membrane</keyword>
<dbReference type="GO" id="GO:0046872">
    <property type="term" value="F:metal ion binding"/>
    <property type="evidence" value="ECO:0007669"/>
    <property type="project" value="UniProtKB-KW"/>
</dbReference>
<comment type="function">
    <text evidence="9 10">Fluoride-specific ion channel. Important for reducing fluoride concentration in the cell, thus reducing its toxicity.</text>
</comment>
<dbReference type="Proteomes" id="UP000198420">
    <property type="component" value="Unassembled WGS sequence"/>
</dbReference>
<evidence type="ECO:0000256" key="6">
    <source>
        <dbReference type="ARBA" id="ARBA00023303"/>
    </source>
</evidence>
<evidence type="ECO:0000313" key="12">
    <source>
        <dbReference type="Proteomes" id="UP000198420"/>
    </source>
</evidence>
<keyword evidence="12" id="KW-1185">Reference proteome</keyword>
<dbReference type="GO" id="GO:0062054">
    <property type="term" value="F:fluoride channel activity"/>
    <property type="evidence" value="ECO:0007669"/>
    <property type="project" value="UniProtKB-UniRule"/>
</dbReference>
<dbReference type="PANTHER" id="PTHR28259">
    <property type="entry name" value="FLUORIDE EXPORT PROTEIN 1-RELATED"/>
    <property type="match status" value="1"/>
</dbReference>
<name>A0A238UR57_9ACTN</name>
<feature type="transmembrane region" description="Helical" evidence="10">
    <location>
        <begin position="43"/>
        <end position="62"/>
    </location>
</feature>
<keyword evidence="3 10" id="KW-0812">Transmembrane</keyword>
<feature type="binding site" evidence="10">
    <location>
        <position position="116"/>
    </location>
    <ligand>
        <name>Na(+)</name>
        <dbReference type="ChEBI" id="CHEBI:29101"/>
        <note>structural</note>
    </ligand>
</feature>
<dbReference type="AlphaFoldDB" id="A0A238UR57"/>
<feature type="transmembrane region" description="Helical" evidence="10">
    <location>
        <begin position="137"/>
        <end position="157"/>
    </location>
</feature>
<feature type="transmembrane region" description="Helical" evidence="10">
    <location>
        <begin position="74"/>
        <end position="95"/>
    </location>
</feature>
<dbReference type="GO" id="GO:0005886">
    <property type="term" value="C:plasma membrane"/>
    <property type="evidence" value="ECO:0007669"/>
    <property type="project" value="UniProtKB-SubCell"/>
</dbReference>
<keyword evidence="6 10" id="KW-0407">Ion channel</keyword>
<evidence type="ECO:0000256" key="1">
    <source>
        <dbReference type="ARBA" id="ARBA00004651"/>
    </source>
</evidence>
<dbReference type="EMBL" id="FZNP01000001">
    <property type="protein sequence ID" value="SNR24585.1"/>
    <property type="molecule type" value="Genomic_DNA"/>
</dbReference>
<dbReference type="HAMAP" id="MF_00454">
    <property type="entry name" value="FluC"/>
    <property type="match status" value="1"/>
</dbReference>